<evidence type="ECO:0000256" key="1">
    <source>
        <dbReference type="ARBA" id="ARBA00022691"/>
    </source>
</evidence>
<dbReference type="PANTHER" id="PTHR13932:SF1">
    <property type="entry name" value="OXYGEN-INDEPENDENT COPROPORPHYRINOGEN-III OXIDASE-LIKE PROTEIN HEMZ"/>
    <property type="match status" value="1"/>
</dbReference>
<dbReference type="SMART" id="SM00729">
    <property type="entry name" value="Elp3"/>
    <property type="match status" value="1"/>
</dbReference>
<dbReference type="PANTHER" id="PTHR13932">
    <property type="entry name" value="COPROPORPHYRINIGEN III OXIDASE"/>
    <property type="match status" value="1"/>
</dbReference>
<gene>
    <name evidence="6" type="ORF">EDD66_11128</name>
</gene>
<dbReference type="InterPro" id="IPR007197">
    <property type="entry name" value="rSAM"/>
</dbReference>
<evidence type="ECO:0000256" key="3">
    <source>
        <dbReference type="ARBA" id="ARBA00023004"/>
    </source>
</evidence>
<dbReference type="GO" id="GO:0006779">
    <property type="term" value="P:porphyrin-containing compound biosynthetic process"/>
    <property type="evidence" value="ECO:0007669"/>
    <property type="project" value="TreeGrafter"/>
</dbReference>
<evidence type="ECO:0000256" key="2">
    <source>
        <dbReference type="ARBA" id="ARBA00022723"/>
    </source>
</evidence>
<dbReference type="GO" id="GO:0046872">
    <property type="term" value="F:metal ion binding"/>
    <property type="evidence" value="ECO:0007669"/>
    <property type="project" value="UniProtKB-KW"/>
</dbReference>
<dbReference type="InterPro" id="IPR023995">
    <property type="entry name" value="HemZ"/>
</dbReference>
<comment type="caution">
    <text evidence="6">The sequence shown here is derived from an EMBL/GenBank/DDBJ whole genome shotgun (WGS) entry which is preliminary data.</text>
</comment>
<dbReference type="NCBIfam" id="TIGR03994">
    <property type="entry name" value="rSAM_HemZ"/>
    <property type="match status" value="1"/>
</dbReference>
<dbReference type="GO" id="GO:0005737">
    <property type="term" value="C:cytoplasm"/>
    <property type="evidence" value="ECO:0007669"/>
    <property type="project" value="TreeGrafter"/>
</dbReference>
<sequence length="507" mass="58592">MIQVELSIDEFAYDVRSLIQAFYPDKKLVFIDSDYMLNNNMLKEDIELKISVKYMEHFIGLSFFKNGVPILENSVEVVYDIKNTNSFMGKLNLTMEQRKIYKNELKRLLYNMLSEVTGQLLPWGTLTGIRPTKIPMKMLEEHCKESDIKKHMSEEYLCSKEKADLCVNIAKKEYDILNKIDYENGYSIYIGIPFCPTTCLYCSFTSYSIDKYEDQVEDYLKALFMEIEDISSRVHNKKLITVYLGGGTPTTLNADQLERVLVKIKTSFPMEHVRELTVEAGRPDSITIDKLKVLKEQGVTRISINPQTMNQKTLDVIGRKHTVDQIIEAFHMARQTGHDNINMDLIIGLPGENYEDVSYTLNEIDKLKPDSLTVHTLAIKRAARLNTNKEQYMEMTPTDTIKMFTLTSEYAMNAGYKPYYLYRQKNMADNLENIGYSKEGKEGIYNILIMEEKHTIIALGAGASSKFVSQDGDLIERSENVKSVKDYIERVNEMMERKHLLIERNFS</sequence>
<dbReference type="SFLD" id="SFLDF00310">
    <property type="entry name" value="oxygen-independent_coproporphy"/>
    <property type="match status" value="1"/>
</dbReference>
<evidence type="ECO:0000313" key="7">
    <source>
        <dbReference type="Proteomes" id="UP000273083"/>
    </source>
</evidence>
<keyword evidence="7" id="KW-1185">Reference proteome</keyword>
<proteinExistence type="predicted"/>
<dbReference type="OrthoDB" id="9808022at2"/>
<evidence type="ECO:0000256" key="4">
    <source>
        <dbReference type="ARBA" id="ARBA00023014"/>
    </source>
</evidence>
<dbReference type="AlphaFoldDB" id="A0A3N1XKL5"/>
<dbReference type="Gene3D" id="3.20.20.70">
    <property type="entry name" value="Aldolase class I"/>
    <property type="match status" value="1"/>
</dbReference>
<dbReference type="CDD" id="cd01335">
    <property type="entry name" value="Radical_SAM"/>
    <property type="match status" value="1"/>
</dbReference>
<name>A0A3N1XKL5_9FIRM</name>
<dbReference type="Pfam" id="PF04055">
    <property type="entry name" value="Radical_SAM"/>
    <property type="match status" value="1"/>
</dbReference>
<dbReference type="SUPFAM" id="SSF102114">
    <property type="entry name" value="Radical SAM enzymes"/>
    <property type="match status" value="1"/>
</dbReference>
<dbReference type="SFLD" id="SFLDS00029">
    <property type="entry name" value="Radical_SAM"/>
    <property type="match status" value="1"/>
</dbReference>
<dbReference type="EMBL" id="RJVG01000011">
    <property type="protein sequence ID" value="ROR25267.1"/>
    <property type="molecule type" value="Genomic_DNA"/>
</dbReference>
<dbReference type="InterPro" id="IPR006638">
    <property type="entry name" value="Elp3/MiaA/NifB-like_rSAM"/>
</dbReference>
<dbReference type="InterPro" id="IPR034505">
    <property type="entry name" value="Coproporphyrinogen-III_oxidase"/>
</dbReference>
<protein>
    <submittedName>
        <fullName evidence="6">Oxygen-independent coproporphyrinogen-3 oxidase</fullName>
    </submittedName>
</protein>
<reference evidence="6 7" key="1">
    <citation type="submission" date="2018-11" db="EMBL/GenBank/DDBJ databases">
        <title>Genomic Encyclopedia of Type Strains, Phase IV (KMG-IV): sequencing the most valuable type-strain genomes for metagenomic binning, comparative biology and taxonomic classification.</title>
        <authorList>
            <person name="Goeker M."/>
        </authorList>
    </citation>
    <scope>NUCLEOTIDE SEQUENCE [LARGE SCALE GENOMIC DNA]</scope>
    <source>
        <strain evidence="6 7">DSM 26537</strain>
    </source>
</reference>
<dbReference type="RefSeq" id="WP_123610413.1">
    <property type="nucleotide sequence ID" value="NZ_RJVG01000011.1"/>
</dbReference>
<feature type="domain" description="Radical SAM core" evidence="5">
    <location>
        <begin position="180"/>
        <end position="417"/>
    </location>
</feature>
<dbReference type="GO" id="GO:0003824">
    <property type="term" value="F:catalytic activity"/>
    <property type="evidence" value="ECO:0007669"/>
    <property type="project" value="InterPro"/>
</dbReference>
<dbReference type="PROSITE" id="PS51918">
    <property type="entry name" value="RADICAL_SAM"/>
    <property type="match status" value="1"/>
</dbReference>
<accession>A0A3N1XKL5</accession>
<dbReference type="GO" id="GO:0051539">
    <property type="term" value="F:4 iron, 4 sulfur cluster binding"/>
    <property type="evidence" value="ECO:0007669"/>
    <property type="project" value="TreeGrafter"/>
</dbReference>
<keyword evidence="1" id="KW-0949">S-adenosyl-L-methionine</keyword>
<evidence type="ECO:0000313" key="6">
    <source>
        <dbReference type="EMBL" id="ROR25267.1"/>
    </source>
</evidence>
<organism evidence="6 7">
    <name type="scientific">Mobilisporobacter senegalensis</name>
    <dbReference type="NCBI Taxonomy" id="1329262"/>
    <lineage>
        <taxon>Bacteria</taxon>
        <taxon>Bacillati</taxon>
        <taxon>Bacillota</taxon>
        <taxon>Clostridia</taxon>
        <taxon>Lachnospirales</taxon>
        <taxon>Lachnospiraceae</taxon>
        <taxon>Mobilisporobacter</taxon>
    </lineage>
</organism>
<keyword evidence="3" id="KW-0408">Iron</keyword>
<keyword evidence="2" id="KW-0479">Metal-binding</keyword>
<evidence type="ECO:0000259" key="5">
    <source>
        <dbReference type="PROSITE" id="PS51918"/>
    </source>
</evidence>
<dbReference type="SFLD" id="SFLDG01065">
    <property type="entry name" value="anaerobic_coproporphyrinogen-I"/>
    <property type="match status" value="1"/>
</dbReference>
<dbReference type="Proteomes" id="UP000273083">
    <property type="component" value="Unassembled WGS sequence"/>
</dbReference>
<dbReference type="InterPro" id="IPR013785">
    <property type="entry name" value="Aldolase_TIM"/>
</dbReference>
<dbReference type="InterPro" id="IPR058240">
    <property type="entry name" value="rSAM_sf"/>
</dbReference>
<keyword evidence="4" id="KW-0411">Iron-sulfur</keyword>